<dbReference type="AlphaFoldDB" id="A0A1I7E4X6"/>
<name>A0A1I7E4X6_9BACT</name>
<gene>
    <name evidence="1" type="ORF">SAMN04489724_0070</name>
</gene>
<sequence length="171" mass="19154">MRYKFFAILAPIMFVFLSSFGQKVGIGLAGASSGSMNMELLYMDKTKNIFKLGMTYQFADTRGKLVPEQLSNYGKTQDGNGEYFLTIDFGYGKIFKEKFLLDIELSAGSENSFQNYIDNRFNGGGYHLITSKNTVLGAGLDAGYLFKENFTAFAGFNTIRKAQVGIRFFLF</sequence>
<organism evidence="1 2">
    <name type="scientific">Algoriphagus locisalis</name>
    <dbReference type="NCBI Taxonomy" id="305507"/>
    <lineage>
        <taxon>Bacteria</taxon>
        <taxon>Pseudomonadati</taxon>
        <taxon>Bacteroidota</taxon>
        <taxon>Cytophagia</taxon>
        <taxon>Cytophagales</taxon>
        <taxon>Cyclobacteriaceae</taxon>
        <taxon>Algoriphagus</taxon>
    </lineage>
</organism>
<evidence type="ECO:0008006" key="3">
    <source>
        <dbReference type="Google" id="ProtNLM"/>
    </source>
</evidence>
<dbReference type="OrthoDB" id="1442244at2"/>
<dbReference type="RefSeq" id="WP_139235959.1">
    <property type="nucleotide sequence ID" value="NZ_FPBF01000010.1"/>
</dbReference>
<keyword evidence="2" id="KW-1185">Reference proteome</keyword>
<protein>
    <recommendedName>
        <fullName evidence="3">Outer membrane protein beta-barrel domain-containing protein</fullName>
    </recommendedName>
</protein>
<dbReference type="EMBL" id="FPBF01000010">
    <property type="protein sequence ID" value="SFU18965.1"/>
    <property type="molecule type" value="Genomic_DNA"/>
</dbReference>
<dbReference type="Proteomes" id="UP000199673">
    <property type="component" value="Unassembled WGS sequence"/>
</dbReference>
<evidence type="ECO:0000313" key="2">
    <source>
        <dbReference type="Proteomes" id="UP000199673"/>
    </source>
</evidence>
<evidence type="ECO:0000313" key="1">
    <source>
        <dbReference type="EMBL" id="SFU18965.1"/>
    </source>
</evidence>
<proteinExistence type="predicted"/>
<reference evidence="2" key="1">
    <citation type="submission" date="2016-10" db="EMBL/GenBank/DDBJ databases">
        <authorList>
            <person name="Varghese N."/>
            <person name="Submissions S."/>
        </authorList>
    </citation>
    <scope>NUCLEOTIDE SEQUENCE [LARGE SCALE GENOMIC DNA]</scope>
    <source>
        <strain evidence="2">DSM 23445</strain>
    </source>
</reference>
<accession>A0A1I7E4X6</accession>